<name>A0AAE1QI37_9EUCA</name>
<proteinExistence type="predicted"/>
<keyword evidence="3" id="KW-1185">Reference proteome</keyword>
<evidence type="ECO:0000256" key="1">
    <source>
        <dbReference type="SAM" id="MobiDB-lite"/>
    </source>
</evidence>
<organism evidence="2 3">
    <name type="scientific">Petrolisthes manimaculis</name>
    <dbReference type="NCBI Taxonomy" id="1843537"/>
    <lineage>
        <taxon>Eukaryota</taxon>
        <taxon>Metazoa</taxon>
        <taxon>Ecdysozoa</taxon>
        <taxon>Arthropoda</taxon>
        <taxon>Crustacea</taxon>
        <taxon>Multicrustacea</taxon>
        <taxon>Malacostraca</taxon>
        <taxon>Eumalacostraca</taxon>
        <taxon>Eucarida</taxon>
        <taxon>Decapoda</taxon>
        <taxon>Pleocyemata</taxon>
        <taxon>Anomura</taxon>
        <taxon>Galatheoidea</taxon>
        <taxon>Porcellanidae</taxon>
        <taxon>Petrolisthes</taxon>
    </lineage>
</organism>
<evidence type="ECO:0000313" key="2">
    <source>
        <dbReference type="EMBL" id="KAK4326846.1"/>
    </source>
</evidence>
<accession>A0AAE1QI37</accession>
<comment type="caution">
    <text evidence="2">The sequence shown here is derived from an EMBL/GenBank/DDBJ whole genome shotgun (WGS) entry which is preliminary data.</text>
</comment>
<feature type="region of interest" description="Disordered" evidence="1">
    <location>
        <begin position="1"/>
        <end position="38"/>
    </location>
</feature>
<dbReference type="Proteomes" id="UP001292094">
    <property type="component" value="Unassembled WGS sequence"/>
</dbReference>
<evidence type="ECO:0000313" key="3">
    <source>
        <dbReference type="Proteomes" id="UP001292094"/>
    </source>
</evidence>
<protein>
    <submittedName>
        <fullName evidence="2">Uncharacterized protein</fullName>
    </submittedName>
</protein>
<reference evidence="2" key="1">
    <citation type="submission" date="2023-11" db="EMBL/GenBank/DDBJ databases">
        <title>Genome assemblies of two species of porcelain crab, Petrolisthes cinctipes and Petrolisthes manimaculis (Anomura: Porcellanidae).</title>
        <authorList>
            <person name="Angst P."/>
        </authorList>
    </citation>
    <scope>NUCLEOTIDE SEQUENCE</scope>
    <source>
        <strain evidence="2">PB745_02</strain>
        <tissue evidence="2">Gill</tissue>
    </source>
</reference>
<gene>
    <name evidence="2" type="ORF">Pmani_002646</name>
</gene>
<sequence>MHTQLKVSASGLCLITSSAPPPPPPSGTHKRTNERPCRSPSLRMVSLKSTRAQSTSFRHIVGRTSTPFFPAPQQILNLIEKREVRNLKVALAFKPAVIWTLTHPAACSSSCSP</sequence>
<dbReference type="AlphaFoldDB" id="A0AAE1QI37"/>
<dbReference type="EMBL" id="JAWZYT010000192">
    <property type="protein sequence ID" value="KAK4326846.1"/>
    <property type="molecule type" value="Genomic_DNA"/>
</dbReference>